<sequence>MYPANISELNVWDIYNQKAALADSDIISDFNSSMDVLLVFAGLFSAVNTAFIIETYKLLKPDQSEITNQLLYAVLGNQSTTPSSDFSTPDYAVRINTLLFASLITSLLTALAAMMVKQWAGYYDRGLSKISSKQIKARTRQYRHEGIQKWHLSEVVALVPMALHLSLLLFFIGIIDFLFAVHRTVAIIVTALVLCGLMLYATANVLPLIFSGAPFRSPITQVLEKLAQKVRRGLIPKLRSRMNTSEKAGDDAIEDPTDLWFGKDEPQARAVRLMRTLDIDAVTWLMVEADKITERYLLDMCFEKLMSLQYIAARNPSSFFRKEITRTYRQASNSCMNNKIMAILPTGLSRARILCRFLDW</sequence>
<dbReference type="OrthoDB" id="3219854at2759"/>
<dbReference type="InterPro" id="IPR045338">
    <property type="entry name" value="DUF6535"/>
</dbReference>
<gene>
    <name evidence="3" type="ORF">M408DRAFT_80416</name>
</gene>
<evidence type="ECO:0000259" key="2">
    <source>
        <dbReference type="Pfam" id="PF20153"/>
    </source>
</evidence>
<feature type="non-terminal residue" evidence="3">
    <location>
        <position position="360"/>
    </location>
</feature>
<keyword evidence="1" id="KW-0812">Transmembrane</keyword>
<evidence type="ECO:0000313" key="3">
    <source>
        <dbReference type="EMBL" id="KIM21550.1"/>
    </source>
</evidence>
<keyword evidence="1" id="KW-1133">Transmembrane helix</keyword>
<feature type="domain" description="DUF6535" evidence="2">
    <location>
        <begin position="12"/>
        <end position="179"/>
    </location>
</feature>
<accession>A0A0C3AA92</accession>
<feature type="transmembrane region" description="Helical" evidence="1">
    <location>
        <begin position="185"/>
        <end position="210"/>
    </location>
</feature>
<reference evidence="3 4" key="1">
    <citation type="submission" date="2014-04" db="EMBL/GenBank/DDBJ databases">
        <authorList>
            <consortium name="DOE Joint Genome Institute"/>
            <person name="Kuo A."/>
            <person name="Zuccaro A."/>
            <person name="Kohler A."/>
            <person name="Nagy L.G."/>
            <person name="Floudas D."/>
            <person name="Copeland A."/>
            <person name="Barry K.W."/>
            <person name="Cichocki N."/>
            <person name="Veneault-Fourrey C."/>
            <person name="LaButti K."/>
            <person name="Lindquist E.A."/>
            <person name="Lipzen A."/>
            <person name="Lundell T."/>
            <person name="Morin E."/>
            <person name="Murat C."/>
            <person name="Sun H."/>
            <person name="Tunlid A."/>
            <person name="Henrissat B."/>
            <person name="Grigoriev I.V."/>
            <person name="Hibbett D.S."/>
            <person name="Martin F."/>
            <person name="Nordberg H.P."/>
            <person name="Cantor M.N."/>
            <person name="Hua S.X."/>
        </authorList>
    </citation>
    <scope>NUCLEOTIDE SEQUENCE [LARGE SCALE GENOMIC DNA]</scope>
    <source>
        <strain evidence="3 4">MAFF 305830</strain>
    </source>
</reference>
<dbReference type="Pfam" id="PF20153">
    <property type="entry name" value="DUF6535"/>
    <property type="match status" value="1"/>
</dbReference>
<dbReference type="Proteomes" id="UP000054097">
    <property type="component" value="Unassembled WGS sequence"/>
</dbReference>
<evidence type="ECO:0000313" key="4">
    <source>
        <dbReference type="Proteomes" id="UP000054097"/>
    </source>
</evidence>
<dbReference type="HOGENOM" id="CLU_053904_0_0_1"/>
<dbReference type="EMBL" id="KN824380">
    <property type="protein sequence ID" value="KIM21550.1"/>
    <property type="molecule type" value="Genomic_DNA"/>
</dbReference>
<dbReference type="AlphaFoldDB" id="A0A0C3AA92"/>
<reference evidence="4" key="2">
    <citation type="submission" date="2015-01" db="EMBL/GenBank/DDBJ databases">
        <title>Evolutionary Origins and Diversification of the Mycorrhizal Mutualists.</title>
        <authorList>
            <consortium name="DOE Joint Genome Institute"/>
            <consortium name="Mycorrhizal Genomics Consortium"/>
            <person name="Kohler A."/>
            <person name="Kuo A."/>
            <person name="Nagy L.G."/>
            <person name="Floudas D."/>
            <person name="Copeland A."/>
            <person name="Barry K.W."/>
            <person name="Cichocki N."/>
            <person name="Veneault-Fourrey C."/>
            <person name="LaButti K."/>
            <person name="Lindquist E.A."/>
            <person name="Lipzen A."/>
            <person name="Lundell T."/>
            <person name="Morin E."/>
            <person name="Murat C."/>
            <person name="Riley R."/>
            <person name="Ohm R."/>
            <person name="Sun H."/>
            <person name="Tunlid A."/>
            <person name="Henrissat B."/>
            <person name="Grigoriev I.V."/>
            <person name="Hibbett D.S."/>
            <person name="Martin F."/>
        </authorList>
    </citation>
    <scope>NUCLEOTIDE SEQUENCE [LARGE SCALE GENOMIC DNA]</scope>
    <source>
        <strain evidence="4">MAFF 305830</strain>
    </source>
</reference>
<keyword evidence="1" id="KW-0472">Membrane</keyword>
<protein>
    <recommendedName>
        <fullName evidence="2">DUF6535 domain-containing protein</fullName>
    </recommendedName>
</protein>
<name>A0A0C3AA92_SERVB</name>
<organism evidence="3 4">
    <name type="scientific">Serendipita vermifera MAFF 305830</name>
    <dbReference type="NCBI Taxonomy" id="933852"/>
    <lineage>
        <taxon>Eukaryota</taxon>
        <taxon>Fungi</taxon>
        <taxon>Dikarya</taxon>
        <taxon>Basidiomycota</taxon>
        <taxon>Agaricomycotina</taxon>
        <taxon>Agaricomycetes</taxon>
        <taxon>Sebacinales</taxon>
        <taxon>Serendipitaceae</taxon>
        <taxon>Serendipita</taxon>
    </lineage>
</organism>
<keyword evidence="4" id="KW-1185">Reference proteome</keyword>
<feature type="transmembrane region" description="Helical" evidence="1">
    <location>
        <begin position="91"/>
        <end position="116"/>
    </location>
</feature>
<evidence type="ECO:0000256" key="1">
    <source>
        <dbReference type="SAM" id="Phobius"/>
    </source>
</evidence>
<dbReference type="STRING" id="933852.A0A0C3AA92"/>
<feature type="transmembrane region" description="Helical" evidence="1">
    <location>
        <begin position="155"/>
        <end position="179"/>
    </location>
</feature>
<feature type="transmembrane region" description="Helical" evidence="1">
    <location>
        <begin position="36"/>
        <end position="53"/>
    </location>
</feature>
<proteinExistence type="predicted"/>